<accession>A0A1X0N7J5</accession>
<dbReference type="InterPro" id="IPR050312">
    <property type="entry name" value="IolE/XylAMocC-like"/>
</dbReference>
<evidence type="ECO:0000256" key="1">
    <source>
        <dbReference type="SAM" id="SignalP"/>
    </source>
</evidence>
<dbReference type="OrthoDB" id="9798407at2"/>
<dbReference type="Gene3D" id="3.20.20.150">
    <property type="entry name" value="Divalent-metal-dependent TIM barrel enzymes"/>
    <property type="match status" value="1"/>
</dbReference>
<protein>
    <submittedName>
        <fullName evidence="2">Xylose isomerase</fullName>
    </submittedName>
</protein>
<evidence type="ECO:0000313" key="2">
    <source>
        <dbReference type="EMBL" id="ORC59411.1"/>
    </source>
</evidence>
<reference evidence="3" key="1">
    <citation type="submission" date="2017-02" db="EMBL/GenBank/DDBJ databases">
        <title>Pseudomonas floridae sp. nov., a novel pathogenic bacterial species isolated from tomato.</title>
        <authorList>
            <person name="Timilsina S."/>
            <person name="Vallad G.E."/>
            <person name="Jones J.B."/>
        </authorList>
    </citation>
    <scope>NUCLEOTIDE SEQUENCE [LARGE SCALE GENOMIC DNA]</scope>
    <source>
        <strain evidence="3">GEV388</strain>
    </source>
</reference>
<keyword evidence="2" id="KW-0413">Isomerase</keyword>
<dbReference type="SUPFAM" id="SSF51658">
    <property type="entry name" value="Xylose isomerase-like"/>
    <property type="match status" value="1"/>
</dbReference>
<proteinExistence type="predicted"/>
<comment type="caution">
    <text evidence="2">The sequence shown here is derived from an EMBL/GenBank/DDBJ whole genome shotgun (WGS) entry which is preliminary data.</text>
</comment>
<dbReference type="PANTHER" id="PTHR12110">
    <property type="entry name" value="HYDROXYPYRUVATE ISOMERASE"/>
    <property type="match status" value="1"/>
</dbReference>
<dbReference type="InterPro" id="IPR036237">
    <property type="entry name" value="Xyl_isomerase-like_sf"/>
</dbReference>
<dbReference type="EMBL" id="MUIO01000034">
    <property type="protein sequence ID" value="ORC59411.1"/>
    <property type="molecule type" value="Genomic_DNA"/>
</dbReference>
<evidence type="ECO:0000313" key="3">
    <source>
        <dbReference type="Proteomes" id="UP000192815"/>
    </source>
</evidence>
<sequence length="180" mass="19761">MHLLKKMALVTLVAGLALSDTGLMAAPDADRPIALQMYTLRNVGTLEQQLNLAQRSGFSALELVGDQGVSRDELGRLLKKYNMSVTSAHVQLDALRAQLADTVAFNRAIGNRVLVLPYLNPADRPVDAAGWQTLGRELNGIGARLRKGGLQLAYHNHDFEMKKYRGKTALEWLVDATQPQ</sequence>
<keyword evidence="1" id="KW-0732">Signal</keyword>
<gene>
    <name evidence="2" type="ORF">BZK31_10650</name>
</gene>
<dbReference type="GO" id="GO:0016853">
    <property type="term" value="F:isomerase activity"/>
    <property type="evidence" value="ECO:0007669"/>
    <property type="project" value="UniProtKB-KW"/>
</dbReference>
<feature type="chain" id="PRO_5012800755" evidence="1">
    <location>
        <begin position="26"/>
        <end position="180"/>
    </location>
</feature>
<dbReference type="STRING" id="1958950.BZK31_10650"/>
<dbReference type="PANTHER" id="PTHR12110:SF41">
    <property type="entry name" value="INOSOSE DEHYDRATASE"/>
    <property type="match status" value="1"/>
</dbReference>
<feature type="non-terminal residue" evidence="2">
    <location>
        <position position="180"/>
    </location>
</feature>
<name>A0A1X0N7J5_9PSED</name>
<dbReference type="Proteomes" id="UP000192815">
    <property type="component" value="Unassembled WGS sequence"/>
</dbReference>
<dbReference type="RefSeq" id="WP_157900724.1">
    <property type="nucleotide sequence ID" value="NZ_MUIO01000034.1"/>
</dbReference>
<dbReference type="AlphaFoldDB" id="A0A1X0N7J5"/>
<keyword evidence="3" id="KW-1185">Reference proteome</keyword>
<organism evidence="2 3">
    <name type="scientific">Pseudomonas floridensis</name>
    <dbReference type="NCBI Taxonomy" id="1958950"/>
    <lineage>
        <taxon>Bacteria</taxon>
        <taxon>Pseudomonadati</taxon>
        <taxon>Pseudomonadota</taxon>
        <taxon>Gammaproteobacteria</taxon>
        <taxon>Pseudomonadales</taxon>
        <taxon>Pseudomonadaceae</taxon>
        <taxon>Pseudomonas</taxon>
    </lineage>
</organism>
<feature type="signal peptide" evidence="1">
    <location>
        <begin position="1"/>
        <end position="25"/>
    </location>
</feature>